<name>A0A8H8DFC5_9FUNG</name>
<dbReference type="OrthoDB" id="3344688at2759"/>
<dbReference type="PANTHER" id="PTHR11439:SF467">
    <property type="entry name" value="INTEGRASE CATALYTIC DOMAIN-CONTAINING PROTEIN"/>
    <property type="match status" value="1"/>
</dbReference>
<dbReference type="Proteomes" id="UP000673691">
    <property type="component" value="Unassembled WGS sequence"/>
</dbReference>
<comment type="caution">
    <text evidence="1">The sequence shown here is derived from an EMBL/GenBank/DDBJ whole genome shotgun (WGS) entry which is preliminary data.</text>
</comment>
<dbReference type="PANTHER" id="PTHR11439">
    <property type="entry name" value="GAG-POL-RELATED RETROTRANSPOSON"/>
    <property type="match status" value="1"/>
</dbReference>
<proteinExistence type="predicted"/>
<keyword evidence="2" id="KW-1185">Reference proteome</keyword>
<dbReference type="EMBL" id="JAEFCI010011583">
    <property type="protein sequence ID" value="KAG5456534.1"/>
    <property type="molecule type" value="Genomic_DNA"/>
</dbReference>
<dbReference type="AlphaFoldDB" id="A0A8H8DFC5"/>
<dbReference type="CDD" id="cd09272">
    <property type="entry name" value="RNase_HI_RT_Ty1"/>
    <property type="match status" value="1"/>
</dbReference>
<evidence type="ECO:0000313" key="2">
    <source>
        <dbReference type="Proteomes" id="UP000673691"/>
    </source>
</evidence>
<protein>
    <recommendedName>
        <fullName evidence="3">Polyprotein</fullName>
    </recommendedName>
</protein>
<accession>A0A8H8DFC5</accession>
<evidence type="ECO:0000313" key="1">
    <source>
        <dbReference type="EMBL" id="KAG5456534.1"/>
    </source>
</evidence>
<gene>
    <name evidence="1" type="ORF">BJ554DRAFT_3704</name>
</gene>
<organism evidence="1 2">
    <name type="scientific">Olpidium bornovanus</name>
    <dbReference type="NCBI Taxonomy" id="278681"/>
    <lineage>
        <taxon>Eukaryota</taxon>
        <taxon>Fungi</taxon>
        <taxon>Fungi incertae sedis</taxon>
        <taxon>Olpidiomycota</taxon>
        <taxon>Olpidiomycotina</taxon>
        <taxon>Olpidiomycetes</taxon>
        <taxon>Olpidiales</taxon>
        <taxon>Olpidiaceae</taxon>
        <taxon>Olpidium</taxon>
    </lineage>
</organism>
<evidence type="ECO:0008006" key="3">
    <source>
        <dbReference type="Google" id="ProtNLM"/>
    </source>
</evidence>
<sequence>MSNPSERRWRAVKIVLQYLWGTVDLGIQYSAVDNDDLELVCYSDSDWAGSSTRYSRSGYVILILCGAVAWYSRLQTIAAASSTEAELIAASAADHELRWICSMLQYLTLGRPVPTPLMIDNNDALSIINSGTLNRCSRHTDIKTLLVRNSCARGNIVPTRVDLAVNTADALTKRLPAARYQETVAKMGLVSVRRP</sequence>
<reference evidence="1 2" key="1">
    <citation type="journal article" name="Sci. Rep.">
        <title>Genome-scale phylogenetic analyses confirm Olpidium as the closest living zoosporic fungus to the non-flagellated, terrestrial fungi.</title>
        <authorList>
            <person name="Chang Y."/>
            <person name="Rochon D."/>
            <person name="Sekimoto S."/>
            <person name="Wang Y."/>
            <person name="Chovatia M."/>
            <person name="Sandor L."/>
            <person name="Salamov A."/>
            <person name="Grigoriev I.V."/>
            <person name="Stajich J.E."/>
            <person name="Spatafora J.W."/>
        </authorList>
    </citation>
    <scope>NUCLEOTIDE SEQUENCE [LARGE SCALE GENOMIC DNA]</scope>
    <source>
        <strain evidence="1">S191</strain>
    </source>
</reference>